<name>A0AAV5LUL1_9ROSI</name>
<gene>
    <name evidence="1" type="ORF">SLEP1_g48086</name>
</gene>
<evidence type="ECO:0000313" key="1">
    <source>
        <dbReference type="EMBL" id="GKV40443.1"/>
    </source>
</evidence>
<comment type="caution">
    <text evidence="1">The sequence shown here is derived from an EMBL/GenBank/DDBJ whole genome shotgun (WGS) entry which is preliminary data.</text>
</comment>
<proteinExistence type="predicted"/>
<dbReference type="EMBL" id="BPVZ01000141">
    <property type="protein sequence ID" value="GKV40443.1"/>
    <property type="molecule type" value="Genomic_DNA"/>
</dbReference>
<reference evidence="1 2" key="1">
    <citation type="journal article" date="2021" name="Commun. Biol.">
        <title>The genome of Shorea leprosula (Dipterocarpaceae) highlights the ecological relevance of drought in aseasonal tropical rainforests.</title>
        <authorList>
            <person name="Ng K.K.S."/>
            <person name="Kobayashi M.J."/>
            <person name="Fawcett J.A."/>
            <person name="Hatakeyama M."/>
            <person name="Paape T."/>
            <person name="Ng C.H."/>
            <person name="Ang C.C."/>
            <person name="Tnah L.H."/>
            <person name="Lee C.T."/>
            <person name="Nishiyama T."/>
            <person name="Sese J."/>
            <person name="O'Brien M.J."/>
            <person name="Copetti D."/>
            <person name="Mohd Noor M.I."/>
            <person name="Ong R.C."/>
            <person name="Putra M."/>
            <person name="Sireger I.Z."/>
            <person name="Indrioko S."/>
            <person name="Kosugi Y."/>
            <person name="Izuno A."/>
            <person name="Isagi Y."/>
            <person name="Lee S.L."/>
            <person name="Shimizu K.K."/>
        </authorList>
    </citation>
    <scope>NUCLEOTIDE SEQUENCE [LARGE SCALE GENOMIC DNA]</scope>
    <source>
        <strain evidence="1">214</strain>
    </source>
</reference>
<sequence>MIKYNYFPFSIGKQRYTGKNAAASGAGHPKQVEEIAVGSLEILGPCLQVFECQQHSGSSIRFGGLPLVGEAGNSSAGCIFTWYWLCEWCEGGLDNI</sequence>
<dbReference type="Proteomes" id="UP001054252">
    <property type="component" value="Unassembled WGS sequence"/>
</dbReference>
<accession>A0AAV5LUL1</accession>
<evidence type="ECO:0000313" key="2">
    <source>
        <dbReference type="Proteomes" id="UP001054252"/>
    </source>
</evidence>
<keyword evidence="2" id="KW-1185">Reference proteome</keyword>
<protein>
    <submittedName>
        <fullName evidence="1">Uncharacterized protein</fullName>
    </submittedName>
</protein>
<organism evidence="1 2">
    <name type="scientific">Rubroshorea leprosula</name>
    <dbReference type="NCBI Taxonomy" id="152421"/>
    <lineage>
        <taxon>Eukaryota</taxon>
        <taxon>Viridiplantae</taxon>
        <taxon>Streptophyta</taxon>
        <taxon>Embryophyta</taxon>
        <taxon>Tracheophyta</taxon>
        <taxon>Spermatophyta</taxon>
        <taxon>Magnoliopsida</taxon>
        <taxon>eudicotyledons</taxon>
        <taxon>Gunneridae</taxon>
        <taxon>Pentapetalae</taxon>
        <taxon>rosids</taxon>
        <taxon>malvids</taxon>
        <taxon>Malvales</taxon>
        <taxon>Dipterocarpaceae</taxon>
        <taxon>Rubroshorea</taxon>
    </lineage>
</organism>
<dbReference type="AlphaFoldDB" id="A0AAV5LUL1"/>